<dbReference type="RefSeq" id="WP_238127792.1">
    <property type="nucleotide sequence ID" value="NZ_JAKNHJ010000005.1"/>
</dbReference>
<name>A0AAJ1BAZ2_9ACTO</name>
<evidence type="ECO:0000256" key="1">
    <source>
        <dbReference type="SAM" id="MobiDB-lite"/>
    </source>
</evidence>
<accession>A0AAJ1BAZ2</accession>
<dbReference type="Proteomes" id="UP001200537">
    <property type="component" value="Unassembled WGS sequence"/>
</dbReference>
<keyword evidence="2" id="KW-1133">Transmembrane helix</keyword>
<feature type="region of interest" description="Disordered" evidence="1">
    <location>
        <begin position="36"/>
        <end position="55"/>
    </location>
</feature>
<feature type="transmembrane region" description="Helical" evidence="2">
    <location>
        <begin position="6"/>
        <end position="27"/>
    </location>
</feature>
<reference evidence="3" key="1">
    <citation type="submission" date="2022-01" db="EMBL/GenBank/DDBJ databases">
        <title>Collection of gut derived symbiotic bacterial strains cultured from healthy donors.</title>
        <authorList>
            <person name="Lin H."/>
            <person name="Kohout C."/>
            <person name="Waligurski E."/>
            <person name="Pamer E.G."/>
        </authorList>
    </citation>
    <scope>NUCLEOTIDE SEQUENCE</scope>
    <source>
        <strain evidence="3">DFI.7.46</strain>
    </source>
</reference>
<evidence type="ECO:0000256" key="2">
    <source>
        <dbReference type="SAM" id="Phobius"/>
    </source>
</evidence>
<comment type="caution">
    <text evidence="3">The sequence shown here is derived from an EMBL/GenBank/DDBJ whole genome shotgun (WGS) entry which is preliminary data.</text>
</comment>
<keyword evidence="2" id="KW-0812">Transmembrane</keyword>
<dbReference type="EMBL" id="JAKNHJ010000005">
    <property type="protein sequence ID" value="MCG4617562.1"/>
    <property type="molecule type" value="Genomic_DNA"/>
</dbReference>
<keyword evidence="2" id="KW-0472">Membrane</keyword>
<organism evidence="3 4">
    <name type="scientific">Varibaculum cambriense</name>
    <dbReference type="NCBI Taxonomy" id="184870"/>
    <lineage>
        <taxon>Bacteria</taxon>
        <taxon>Bacillati</taxon>
        <taxon>Actinomycetota</taxon>
        <taxon>Actinomycetes</taxon>
        <taxon>Actinomycetales</taxon>
        <taxon>Actinomycetaceae</taxon>
        <taxon>Varibaculum</taxon>
    </lineage>
</organism>
<sequence length="55" mass="6167">MSIICITLKILAIITFAFALALAVLAIQERIRLKQNPPRHLKEPTTPTVKEAIKK</sequence>
<gene>
    <name evidence="3" type="ORF">L0M99_03485</name>
</gene>
<proteinExistence type="predicted"/>
<dbReference type="AlphaFoldDB" id="A0AAJ1BAZ2"/>
<protein>
    <submittedName>
        <fullName evidence="3">Uncharacterized protein</fullName>
    </submittedName>
</protein>
<evidence type="ECO:0000313" key="4">
    <source>
        <dbReference type="Proteomes" id="UP001200537"/>
    </source>
</evidence>
<evidence type="ECO:0000313" key="3">
    <source>
        <dbReference type="EMBL" id="MCG4617562.1"/>
    </source>
</evidence>